<accession>A0A9P8T001</accession>
<reference evidence="1" key="2">
    <citation type="submission" date="2021-01" db="EMBL/GenBank/DDBJ databases">
        <authorList>
            <person name="Schikora-Tamarit M.A."/>
        </authorList>
    </citation>
    <scope>NUCLEOTIDE SEQUENCE</scope>
    <source>
        <strain evidence="1">NCAIM Y.01608</strain>
    </source>
</reference>
<dbReference type="Proteomes" id="UP000788993">
    <property type="component" value="Unassembled WGS sequence"/>
</dbReference>
<dbReference type="EMBL" id="JAEUBD010001468">
    <property type="protein sequence ID" value="KAH3660649.1"/>
    <property type="molecule type" value="Genomic_DNA"/>
</dbReference>
<proteinExistence type="predicted"/>
<comment type="caution">
    <text evidence="1">The sequence shown here is derived from an EMBL/GenBank/DDBJ whole genome shotgun (WGS) entry which is preliminary data.</text>
</comment>
<gene>
    <name evidence="1" type="ORF">OGATHE_004981</name>
</gene>
<keyword evidence="2" id="KW-1185">Reference proteome</keyword>
<evidence type="ECO:0000313" key="1">
    <source>
        <dbReference type="EMBL" id="KAH3660649.1"/>
    </source>
</evidence>
<evidence type="ECO:0000313" key="2">
    <source>
        <dbReference type="Proteomes" id="UP000788993"/>
    </source>
</evidence>
<dbReference type="AlphaFoldDB" id="A0A9P8T001"/>
<protein>
    <submittedName>
        <fullName evidence="1">Uncharacterized protein</fullName>
    </submittedName>
</protein>
<reference evidence="1" key="1">
    <citation type="journal article" date="2021" name="Open Biol.">
        <title>Shared evolutionary footprints suggest mitochondrial oxidative damage underlies multiple complex I losses in fungi.</title>
        <authorList>
            <person name="Schikora-Tamarit M.A."/>
            <person name="Marcet-Houben M."/>
            <person name="Nosek J."/>
            <person name="Gabaldon T."/>
        </authorList>
    </citation>
    <scope>NUCLEOTIDE SEQUENCE</scope>
    <source>
        <strain evidence="1">NCAIM Y.01608</strain>
    </source>
</reference>
<organism evidence="1 2">
    <name type="scientific">Ogataea polymorpha</name>
    <dbReference type="NCBI Taxonomy" id="460523"/>
    <lineage>
        <taxon>Eukaryota</taxon>
        <taxon>Fungi</taxon>
        <taxon>Dikarya</taxon>
        <taxon>Ascomycota</taxon>
        <taxon>Saccharomycotina</taxon>
        <taxon>Pichiomycetes</taxon>
        <taxon>Pichiales</taxon>
        <taxon>Pichiaceae</taxon>
        <taxon>Ogataea</taxon>
    </lineage>
</organism>
<name>A0A9P8T001_9ASCO</name>
<sequence>MYDLPVAGSPTQMIASFRASLPVSPFDGSKFSWFCSEPLLFTRCKFMVWPGIEMADVNADEDEALDMIIGELNLDDASELATVAAPKLVSPGSIICFGGK</sequence>